<comment type="caution">
    <text evidence="1">The sequence shown here is derived from an EMBL/GenBank/DDBJ whole genome shotgun (WGS) entry which is preliminary data.</text>
</comment>
<evidence type="ECO:0000313" key="2">
    <source>
        <dbReference type="Proteomes" id="UP001147695"/>
    </source>
</evidence>
<gene>
    <name evidence="1" type="ORF">N7452_007130</name>
</gene>
<organism evidence="1 2">
    <name type="scientific">Penicillium brevicompactum</name>
    <dbReference type="NCBI Taxonomy" id="5074"/>
    <lineage>
        <taxon>Eukaryota</taxon>
        <taxon>Fungi</taxon>
        <taxon>Dikarya</taxon>
        <taxon>Ascomycota</taxon>
        <taxon>Pezizomycotina</taxon>
        <taxon>Eurotiomycetes</taxon>
        <taxon>Eurotiomycetidae</taxon>
        <taxon>Eurotiales</taxon>
        <taxon>Aspergillaceae</taxon>
        <taxon>Penicillium</taxon>
    </lineage>
</organism>
<proteinExistence type="predicted"/>
<dbReference type="AlphaFoldDB" id="A0A9W9QG40"/>
<reference evidence="1" key="2">
    <citation type="journal article" date="2023" name="IMA Fungus">
        <title>Comparative genomic study of the Penicillium genus elucidates a diverse pangenome and 15 lateral gene transfer events.</title>
        <authorList>
            <person name="Petersen C."/>
            <person name="Sorensen T."/>
            <person name="Nielsen M.R."/>
            <person name="Sondergaard T.E."/>
            <person name="Sorensen J.L."/>
            <person name="Fitzpatrick D.A."/>
            <person name="Frisvad J.C."/>
            <person name="Nielsen K.L."/>
        </authorList>
    </citation>
    <scope>NUCLEOTIDE SEQUENCE</scope>
    <source>
        <strain evidence="1">IBT 35673</strain>
    </source>
</reference>
<name>A0A9W9QG40_PENBR</name>
<protein>
    <submittedName>
        <fullName evidence="1">Uncharacterized protein</fullName>
    </submittedName>
</protein>
<reference evidence="1" key="1">
    <citation type="submission" date="2022-12" db="EMBL/GenBank/DDBJ databases">
        <authorList>
            <person name="Petersen C."/>
        </authorList>
    </citation>
    <scope>NUCLEOTIDE SEQUENCE</scope>
    <source>
        <strain evidence="1">IBT 35673</strain>
    </source>
</reference>
<sequence length="62" mass="6548">MLVDVGRVWTDIWRIGRPVPNRRISGVTGKSSYVGRLGMGMGLVGDDKASIGMGSERGEGGV</sequence>
<dbReference type="EMBL" id="JAPZBQ010000004">
    <property type="protein sequence ID" value="KAJ5334727.1"/>
    <property type="molecule type" value="Genomic_DNA"/>
</dbReference>
<dbReference type="Proteomes" id="UP001147695">
    <property type="component" value="Unassembled WGS sequence"/>
</dbReference>
<accession>A0A9W9QG40</accession>
<evidence type="ECO:0000313" key="1">
    <source>
        <dbReference type="EMBL" id="KAJ5334727.1"/>
    </source>
</evidence>